<name>A0A239MJB8_9ACTN</name>
<evidence type="ECO:0000256" key="4">
    <source>
        <dbReference type="PROSITE-ProRule" id="PRU00335"/>
    </source>
</evidence>
<protein>
    <submittedName>
        <fullName evidence="8">Transcriptional regulator, TetR family</fullName>
    </submittedName>
</protein>
<feature type="DNA-binding region" description="H-T-H motif" evidence="4">
    <location>
        <begin position="49"/>
        <end position="68"/>
    </location>
</feature>
<dbReference type="Pfam" id="PF00440">
    <property type="entry name" value="TetR_N"/>
    <property type="match status" value="1"/>
</dbReference>
<dbReference type="InterPro" id="IPR050109">
    <property type="entry name" value="HTH-type_TetR-like_transc_reg"/>
</dbReference>
<evidence type="ECO:0000256" key="3">
    <source>
        <dbReference type="ARBA" id="ARBA00023163"/>
    </source>
</evidence>
<dbReference type="InterPro" id="IPR041347">
    <property type="entry name" value="MftR_C"/>
</dbReference>
<evidence type="ECO:0000256" key="5">
    <source>
        <dbReference type="SAM" id="MobiDB-lite"/>
    </source>
</evidence>
<proteinExistence type="predicted"/>
<dbReference type="InterPro" id="IPR009057">
    <property type="entry name" value="Homeodomain-like_sf"/>
</dbReference>
<keyword evidence="6" id="KW-0812">Transmembrane</keyword>
<keyword evidence="9" id="KW-1185">Reference proteome</keyword>
<dbReference type="GO" id="GO:0000976">
    <property type="term" value="F:transcription cis-regulatory region binding"/>
    <property type="evidence" value="ECO:0007669"/>
    <property type="project" value="TreeGrafter"/>
</dbReference>
<dbReference type="Gene3D" id="1.10.10.60">
    <property type="entry name" value="Homeodomain-like"/>
    <property type="match status" value="1"/>
</dbReference>
<evidence type="ECO:0000313" key="8">
    <source>
        <dbReference type="EMBL" id="SNT42214.1"/>
    </source>
</evidence>
<dbReference type="Pfam" id="PF17754">
    <property type="entry name" value="TetR_C_14"/>
    <property type="match status" value="1"/>
</dbReference>
<dbReference type="PANTHER" id="PTHR30055:SF234">
    <property type="entry name" value="HTH-TYPE TRANSCRIPTIONAL REGULATOR BETI"/>
    <property type="match status" value="1"/>
</dbReference>
<dbReference type="InterPro" id="IPR001647">
    <property type="entry name" value="HTH_TetR"/>
</dbReference>
<evidence type="ECO:0000259" key="7">
    <source>
        <dbReference type="PROSITE" id="PS50977"/>
    </source>
</evidence>
<keyword evidence="2 4" id="KW-0238">DNA-binding</keyword>
<dbReference type="Gene3D" id="1.10.357.10">
    <property type="entry name" value="Tetracycline Repressor, domain 2"/>
    <property type="match status" value="1"/>
</dbReference>
<feature type="region of interest" description="Disordered" evidence="5">
    <location>
        <begin position="1"/>
        <end position="26"/>
    </location>
</feature>
<evidence type="ECO:0000256" key="2">
    <source>
        <dbReference type="ARBA" id="ARBA00023125"/>
    </source>
</evidence>
<dbReference type="PANTHER" id="PTHR30055">
    <property type="entry name" value="HTH-TYPE TRANSCRIPTIONAL REGULATOR RUTR"/>
    <property type="match status" value="1"/>
</dbReference>
<dbReference type="EMBL" id="FZOD01000041">
    <property type="protein sequence ID" value="SNT42214.1"/>
    <property type="molecule type" value="Genomic_DNA"/>
</dbReference>
<dbReference type="AlphaFoldDB" id="A0A239MJB8"/>
<keyword evidence="6" id="KW-1133">Transmembrane helix</keyword>
<sequence>MSVAERENQRMSSPPRAEGLRERKKAKTRWTIQEHALRLFVQQGYEATTVEQIAEAAEVSPSTFFRYFPTKEDVVVQDEYGPLTLALFREVPPGTPLIGTFRQAVRTAFGGFTPAEFEKVSIRARLIFSVPALRARQLQNAVDTHAMICAEVASRTGRDAGDFAVQTFAAAVIGVMITAITRWAGNPTENLPELMDTALAHLAAGLPL</sequence>
<keyword evidence="1" id="KW-0805">Transcription regulation</keyword>
<accession>A0A239MJB8</accession>
<evidence type="ECO:0000313" key="9">
    <source>
        <dbReference type="Proteomes" id="UP000198282"/>
    </source>
</evidence>
<dbReference type="SUPFAM" id="SSF46689">
    <property type="entry name" value="Homeodomain-like"/>
    <property type="match status" value="1"/>
</dbReference>
<feature type="domain" description="HTH tetR-type" evidence="7">
    <location>
        <begin position="26"/>
        <end position="86"/>
    </location>
</feature>
<gene>
    <name evidence="8" type="ORF">SAMN05216276_104159</name>
</gene>
<keyword evidence="6" id="KW-0472">Membrane</keyword>
<evidence type="ECO:0000256" key="1">
    <source>
        <dbReference type="ARBA" id="ARBA00023015"/>
    </source>
</evidence>
<dbReference type="PRINTS" id="PR00455">
    <property type="entry name" value="HTHTETR"/>
</dbReference>
<reference evidence="8 9" key="1">
    <citation type="submission" date="2017-06" db="EMBL/GenBank/DDBJ databases">
        <authorList>
            <person name="Kim H.J."/>
            <person name="Triplett B.A."/>
        </authorList>
    </citation>
    <scope>NUCLEOTIDE SEQUENCE [LARGE SCALE GENOMIC DNA]</scope>
    <source>
        <strain evidence="8 9">CGMCC 4.2132</strain>
    </source>
</reference>
<evidence type="ECO:0000256" key="6">
    <source>
        <dbReference type="SAM" id="Phobius"/>
    </source>
</evidence>
<dbReference type="GO" id="GO:0003700">
    <property type="term" value="F:DNA-binding transcription factor activity"/>
    <property type="evidence" value="ECO:0007669"/>
    <property type="project" value="TreeGrafter"/>
</dbReference>
<dbReference type="PROSITE" id="PS50977">
    <property type="entry name" value="HTH_TETR_2"/>
    <property type="match status" value="1"/>
</dbReference>
<keyword evidence="3" id="KW-0804">Transcription</keyword>
<feature type="transmembrane region" description="Helical" evidence="6">
    <location>
        <begin position="163"/>
        <end position="185"/>
    </location>
</feature>
<organism evidence="8 9">
    <name type="scientific">Streptosporangium subroseum</name>
    <dbReference type="NCBI Taxonomy" id="106412"/>
    <lineage>
        <taxon>Bacteria</taxon>
        <taxon>Bacillati</taxon>
        <taxon>Actinomycetota</taxon>
        <taxon>Actinomycetes</taxon>
        <taxon>Streptosporangiales</taxon>
        <taxon>Streptosporangiaceae</taxon>
        <taxon>Streptosporangium</taxon>
    </lineage>
</organism>
<dbReference type="Proteomes" id="UP000198282">
    <property type="component" value="Unassembled WGS sequence"/>
</dbReference>